<reference evidence="2" key="1">
    <citation type="journal article" date="2010" name="Nature">
        <title>The Amphimedon queenslandica genome and the evolution of animal complexity.</title>
        <authorList>
            <person name="Srivastava M."/>
            <person name="Simakov O."/>
            <person name="Chapman J."/>
            <person name="Fahey B."/>
            <person name="Gauthier M.E."/>
            <person name="Mitros T."/>
            <person name="Richards G.S."/>
            <person name="Conaco C."/>
            <person name="Dacre M."/>
            <person name="Hellsten U."/>
            <person name="Larroux C."/>
            <person name="Putnam N.H."/>
            <person name="Stanke M."/>
            <person name="Adamska M."/>
            <person name="Darling A."/>
            <person name="Degnan S.M."/>
            <person name="Oakley T.H."/>
            <person name="Plachetzki D.C."/>
            <person name="Zhai Y."/>
            <person name="Adamski M."/>
            <person name="Calcino A."/>
            <person name="Cummins S.F."/>
            <person name="Goodstein D.M."/>
            <person name="Harris C."/>
            <person name="Jackson D.J."/>
            <person name="Leys S.P."/>
            <person name="Shu S."/>
            <person name="Woodcroft B.J."/>
            <person name="Vervoort M."/>
            <person name="Kosik K.S."/>
            <person name="Manning G."/>
            <person name="Degnan B.M."/>
            <person name="Rokhsar D.S."/>
        </authorList>
    </citation>
    <scope>NUCLEOTIDE SEQUENCE [LARGE SCALE GENOMIC DNA]</scope>
</reference>
<sequence>MPSISDILKKGQVGLIDKFGLHELQPVVDLVQIAVKGHSSGRNEFVHIKDDRLAFGEVKESSYTTNSLFFLLSYKDDLYNPHMYLLADITLTTVMYANATNGNIELKHFESMRDSRTHFTIKGPLRNCVLSGLENKVMSVNEAGGSKFSKGAGTNLSIKTLGSVLLQ</sequence>
<reference evidence="1" key="2">
    <citation type="submission" date="2017-05" db="UniProtKB">
        <authorList>
            <consortium name="EnsemblMetazoa"/>
        </authorList>
    </citation>
    <scope>IDENTIFICATION</scope>
</reference>
<dbReference type="InParanoid" id="A0A1X7VUE5"/>
<dbReference type="KEGG" id="aqu:100637277"/>
<evidence type="ECO:0000313" key="2">
    <source>
        <dbReference type="Proteomes" id="UP000007879"/>
    </source>
</evidence>
<dbReference type="AlphaFoldDB" id="A0A1X7VUE5"/>
<protein>
    <submittedName>
        <fullName evidence="1">Uncharacterized protein</fullName>
    </submittedName>
</protein>
<dbReference type="EnsemblMetazoa" id="Aqu2.1.43485_001">
    <property type="protein sequence ID" value="Aqu2.1.43485_001"/>
    <property type="gene ID" value="Aqu2.1.43485"/>
</dbReference>
<evidence type="ECO:0000313" key="1">
    <source>
        <dbReference type="EnsemblMetazoa" id="Aqu2.1.43485_001"/>
    </source>
</evidence>
<dbReference type="EnsemblMetazoa" id="XM_019998070.1">
    <property type="protein sequence ID" value="XP_019853629.1"/>
    <property type="gene ID" value="LOC100637277"/>
</dbReference>
<keyword evidence="2" id="KW-1185">Reference proteome</keyword>
<proteinExistence type="predicted"/>
<dbReference type="Proteomes" id="UP000007879">
    <property type="component" value="Unassembled WGS sequence"/>
</dbReference>
<name>A0A1X7VUE5_AMPQE</name>
<gene>
    <name evidence="1" type="primary">100637277</name>
</gene>
<accession>A0A1X7VUE5</accession>
<dbReference type="EnsemblMetazoa" id="XM_003382747.3">
    <property type="protein sequence ID" value="XP_003382795.1"/>
    <property type="gene ID" value="LOC100637277"/>
</dbReference>
<organism evidence="1">
    <name type="scientific">Amphimedon queenslandica</name>
    <name type="common">Sponge</name>
    <dbReference type="NCBI Taxonomy" id="400682"/>
    <lineage>
        <taxon>Eukaryota</taxon>
        <taxon>Metazoa</taxon>
        <taxon>Porifera</taxon>
        <taxon>Demospongiae</taxon>
        <taxon>Heteroscleromorpha</taxon>
        <taxon>Haplosclerida</taxon>
        <taxon>Niphatidae</taxon>
        <taxon>Amphimedon</taxon>
    </lineage>
</organism>